<proteinExistence type="predicted"/>
<sequence>MLHPTEIRTSISPSSAVELHTTSALANYATEAGLMTINLPSNCDSTTDILKEFSAKKGQAIGVDIYLDNGAIPSCFTTCSRIEYSTIVSCLESRHRRRHVSRLKDDARVNTFQIMVSDDYE</sequence>
<reference evidence="1" key="1">
    <citation type="submission" date="2020-11" db="EMBL/GenBank/DDBJ databases">
        <authorList>
            <person name="Tran Van P."/>
        </authorList>
    </citation>
    <scope>NUCLEOTIDE SEQUENCE</scope>
</reference>
<accession>A0A7R9PAZ3</accession>
<dbReference type="AlphaFoldDB" id="A0A7R9PAZ3"/>
<name>A0A7R9PAZ3_TIMCA</name>
<evidence type="ECO:0000313" key="1">
    <source>
        <dbReference type="EMBL" id="CAD7576387.1"/>
    </source>
</evidence>
<protein>
    <submittedName>
        <fullName evidence="1">(California timema) hypothetical protein</fullName>
    </submittedName>
</protein>
<dbReference type="EMBL" id="OE184177">
    <property type="protein sequence ID" value="CAD7576387.1"/>
    <property type="molecule type" value="Genomic_DNA"/>
</dbReference>
<organism evidence="1">
    <name type="scientific">Timema californicum</name>
    <name type="common">California timema</name>
    <name type="synonym">Walking stick</name>
    <dbReference type="NCBI Taxonomy" id="61474"/>
    <lineage>
        <taxon>Eukaryota</taxon>
        <taxon>Metazoa</taxon>
        <taxon>Ecdysozoa</taxon>
        <taxon>Arthropoda</taxon>
        <taxon>Hexapoda</taxon>
        <taxon>Insecta</taxon>
        <taxon>Pterygota</taxon>
        <taxon>Neoptera</taxon>
        <taxon>Polyneoptera</taxon>
        <taxon>Phasmatodea</taxon>
        <taxon>Timematodea</taxon>
        <taxon>Timematoidea</taxon>
        <taxon>Timematidae</taxon>
        <taxon>Timema</taxon>
    </lineage>
</organism>
<gene>
    <name evidence="1" type="ORF">TCMB3V08_LOCUS8957</name>
</gene>